<dbReference type="CDD" id="cd01014">
    <property type="entry name" value="nicotinamidase_related"/>
    <property type="match status" value="1"/>
</dbReference>
<dbReference type="Pfam" id="PF00857">
    <property type="entry name" value="Isochorismatase"/>
    <property type="match status" value="1"/>
</dbReference>
<protein>
    <recommendedName>
        <fullName evidence="2">Isochorismatase-like domain-containing protein</fullName>
    </recommendedName>
</protein>
<accession>A0A382ZD86</accession>
<dbReference type="GO" id="GO:0016787">
    <property type="term" value="F:hydrolase activity"/>
    <property type="evidence" value="ECO:0007669"/>
    <property type="project" value="UniProtKB-KW"/>
</dbReference>
<keyword evidence="1" id="KW-0378">Hydrolase</keyword>
<dbReference type="AlphaFoldDB" id="A0A382ZD86"/>
<organism evidence="3">
    <name type="scientific">marine metagenome</name>
    <dbReference type="NCBI Taxonomy" id="408172"/>
    <lineage>
        <taxon>unclassified sequences</taxon>
        <taxon>metagenomes</taxon>
        <taxon>ecological metagenomes</taxon>
    </lineage>
</organism>
<evidence type="ECO:0000259" key="2">
    <source>
        <dbReference type="Pfam" id="PF00857"/>
    </source>
</evidence>
<sequence>MNKIKELNPILLVVDCQKGFLDENYWGGNRNNKNAENVCGNLIKKWRELKLKIIHIKHSSLNPNSPLYKSNPGFEFSDQTTPMDNEIVITKNVNSAFIGTNLKETLDNEQCKTLVITGLTTDHCVSTTTRMAGNYGYNTYLISDATATFDKVGINGEKYDAEQIHQISLASLKDEFATVLTSKEIIRLL</sequence>
<evidence type="ECO:0000256" key="1">
    <source>
        <dbReference type="ARBA" id="ARBA00022801"/>
    </source>
</evidence>
<reference evidence="3" key="1">
    <citation type="submission" date="2018-05" db="EMBL/GenBank/DDBJ databases">
        <authorList>
            <person name="Lanie J.A."/>
            <person name="Ng W.-L."/>
            <person name="Kazmierczak K.M."/>
            <person name="Andrzejewski T.M."/>
            <person name="Davidsen T.M."/>
            <person name="Wayne K.J."/>
            <person name="Tettelin H."/>
            <person name="Glass J.I."/>
            <person name="Rusch D."/>
            <person name="Podicherti R."/>
            <person name="Tsui H.-C.T."/>
            <person name="Winkler M.E."/>
        </authorList>
    </citation>
    <scope>NUCLEOTIDE SEQUENCE</scope>
</reference>
<name>A0A382ZD86_9ZZZZ</name>
<feature type="domain" description="Isochorismatase-like" evidence="2">
    <location>
        <begin position="10"/>
        <end position="183"/>
    </location>
</feature>
<dbReference type="PANTHER" id="PTHR43540">
    <property type="entry name" value="PEROXYUREIDOACRYLATE/UREIDOACRYLATE AMIDOHYDROLASE-RELATED"/>
    <property type="match status" value="1"/>
</dbReference>
<dbReference type="Gene3D" id="3.40.50.850">
    <property type="entry name" value="Isochorismatase-like"/>
    <property type="match status" value="1"/>
</dbReference>
<dbReference type="EMBL" id="UINC01182775">
    <property type="protein sequence ID" value="SVD93179.1"/>
    <property type="molecule type" value="Genomic_DNA"/>
</dbReference>
<dbReference type="InterPro" id="IPR050272">
    <property type="entry name" value="Isochorismatase-like_hydrls"/>
</dbReference>
<dbReference type="PANTHER" id="PTHR43540:SF1">
    <property type="entry name" value="ISOCHORISMATASE HYDROLASE"/>
    <property type="match status" value="1"/>
</dbReference>
<dbReference type="InterPro" id="IPR000868">
    <property type="entry name" value="Isochorismatase-like_dom"/>
</dbReference>
<evidence type="ECO:0000313" key="3">
    <source>
        <dbReference type="EMBL" id="SVD93179.1"/>
    </source>
</evidence>
<proteinExistence type="predicted"/>
<dbReference type="InterPro" id="IPR036380">
    <property type="entry name" value="Isochorismatase-like_sf"/>
</dbReference>
<dbReference type="SUPFAM" id="SSF52499">
    <property type="entry name" value="Isochorismatase-like hydrolases"/>
    <property type="match status" value="1"/>
</dbReference>
<gene>
    <name evidence="3" type="ORF">METZ01_LOCUS446033</name>
</gene>